<dbReference type="PANTHER" id="PTHR40459">
    <property type="entry name" value="CONSERVED HYPOTHETICAL ALANINE AND LEUCINE RICH PROTEIN"/>
    <property type="match status" value="1"/>
</dbReference>
<proteinExistence type="predicted"/>
<dbReference type="Gene3D" id="3.40.50.720">
    <property type="entry name" value="NAD(P)-binding Rossmann-like Domain"/>
    <property type="match status" value="1"/>
</dbReference>
<dbReference type="InterPro" id="IPR019665">
    <property type="entry name" value="OxRdtase/DH_put_Rossmann_dom"/>
</dbReference>
<keyword evidence="4" id="KW-1185">Reference proteome</keyword>
<dbReference type="InterPro" id="IPR008927">
    <property type="entry name" value="6-PGluconate_DH-like_C_sf"/>
</dbReference>
<dbReference type="SUPFAM" id="SSF51735">
    <property type="entry name" value="NAD(P)-binding Rossmann-fold domains"/>
    <property type="match status" value="1"/>
</dbReference>
<gene>
    <name evidence="3" type="ORF">JKP34_03115</name>
</gene>
<evidence type="ECO:0000259" key="1">
    <source>
        <dbReference type="Pfam" id="PF10727"/>
    </source>
</evidence>
<name>A0A937A5V7_9BACT</name>
<dbReference type="InterPro" id="IPR037108">
    <property type="entry name" value="TM1727-like_C_sf"/>
</dbReference>
<accession>A0A937A5V7</accession>
<dbReference type="Proteomes" id="UP000642920">
    <property type="component" value="Unassembled WGS sequence"/>
</dbReference>
<evidence type="ECO:0000259" key="2">
    <source>
        <dbReference type="Pfam" id="PF10728"/>
    </source>
</evidence>
<feature type="domain" description="DUF2520" evidence="2">
    <location>
        <begin position="132"/>
        <end position="257"/>
    </location>
</feature>
<comment type="caution">
    <text evidence="3">The sequence shown here is derived from an EMBL/GenBank/DDBJ whole genome shotgun (WGS) entry which is preliminary data.</text>
</comment>
<feature type="domain" description="Putative oxidoreductase/dehydrogenase Rossmann-like" evidence="1">
    <location>
        <begin position="3"/>
        <end position="104"/>
    </location>
</feature>
<dbReference type="PANTHER" id="PTHR40459:SF1">
    <property type="entry name" value="CONSERVED HYPOTHETICAL ALANINE AND LEUCINE RICH PROTEIN"/>
    <property type="match status" value="1"/>
</dbReference>
<dbReference type="Pfam" id="PF10727">
    <property type="entry name" value="Rossmann-like"/>
    <property type="match status" value="1"/>
</dbReference>
<sequence>MRDETFNISFIGAGNVASHLAPALENVGHSVKEVYSKTGASAKKLIKNLYDASLKDSLNFLDSTSNIFIISIPDDEIIPVLNEIELPDQSLLVHTSGALSMDIIPESIASVIGVFYPLQTFSKSRKLKIEEVPFLLESNHKSGLKILTSLAKSISKQVHHVNSQQRSQLHVAAVFACNFTNYLMTVSEELLNEAKLDFNLLGPLVAETIEKSLLLKPSNAQTGPAKRGDLKTLDKHMEMLAKHPAYSEIYKIISQQILDKYQ</sequence>
<evidence type="ECO:0000313" key="3">
    <source>
        <dbReference type="EMBL" id="MBL0764227.1"/>
    </source>
</evidence>
<dbReference type="SUPFAM" id="SSF48179">
    <property type="entry name" value="6-phosphogluconate dehydrogenase C-terminal domain-like"/>
    <property type="match status" value="1"/>
</dbReference>
<dbReference type="AlphaFoldDB" id="A0A937A5V7"/>
<protein>
    <submittedName>
        <fullName evidence="3">DUF2520 domain-containing protein</fullName>
    </submittedName>
</protein>
<dbReference type="EMBL" id="JAERQG010000001">
    <property type="protein sequence ID" value="MBL0764227.1"/>
    <property type="molecule type" value="Genomic_DNA"/>
</dbReference>
<dbReference type="Gene3D" id="1.10.1040.20">
    <property type="entry name" value="ProC-like, C-terminal domain"/>
    <property type="match status" value="1"/>
</dbReference>
<dbReference type="InterPro" id="IPR036291">
    <property type="entry name" value="NAD(P)-bd_dom_sf"/>
</dbReference>
<organism evidence="3 4">
    <name type="scientific">Marivirga atlantica</name>
    <dbReference type="NCBI Taxonomy" id="1548457"/>
    <lineage>
        <taxon>Bacteria</taxon>
        <taxon>Pseudomonadati</taxon>
        <taxon>Bacteroidota</taxon>
        <taxon>Cytophagia</taxon>
        <taxon>Cytophagales</taxon>
        <taxon>Marivirgaceae</taxon>
        <taxon>Marivirga</taxon>
    </lineage>
</organism>
<dbReference type="Pfam" id="PF10728">
    <property type="entry name" value="DUF2520"/>
    <property type="match status" value="1"/>
</dbReference>
<evidence type="ECO:0000313" key="4">
    <source>
        <dbReference type="Proteomes" id="UP000642920"/>
    </source>
</evidence>
<dbReference type="InterPro" id="IPR018931">
    <property type="entry name" value="DUF2520"/>
</dbReference>
<reference evidence="3" key="1">
    <citation type="submission" date="2021-01" db="EMBL/GenBank/DDBJ databases">
        <title>Marivirga sp. nov., isolated from intertidal surface sediments.</title>
        <authorList>
            <person name="Zhang M."/>
        </authorList>
    </citation>
    <scope>NUCLEOTIDE SEQUENCE</scope>
    <source>
        <strain evidence="3">SM1354</strain>
    </source>
</reference>
<dbReference type="RefSeq" id="WP_201917613.1">
    <property type="nucleotide sequence ID" value="NZ_JAERQG010000001.1"/>
</dbReference>